<sequence>MMGSKLMTFKLLQPKKTLLPKYVTFLGILIVGRLGHTKKAESPIDINEFGKLTLSNFLQLLKALSAMLVTPSPITKLRNEE</sequence>
<protein>
    <submittedName>
        <fullName evidence="1">Uncharacterized protein</fullName>
    </submittedName>
</protein>
<evidence type="ECO:0000313" key="2">
    <source>
        <dbReference type="Proteomes" id="UP000038055"/>
    </source>
</evidence>
<keyword evidence="2" id="KW-1185">Reference proteome</keyword>
<dbReference type="EMBL" id="CDOD01000008">
    <property type="protein sequence ID" value="CEN33341.1"/>
    <property type="molecule type" value="Genomic_DNA"/>
</dbReference>
<name>A0A0B7H199_9FLAO</name>
<dbReference type="AlphaFoldDB" id="A0A0B7H199"/>
<proteinExistence type="predicted"/>
<accession>A0A0B7H199</accession>
<reference evidence="2" key="1">
    <citation type="submission" date="2015-01" db="EMBL/GenBank/DDBJ databases">
        <authorList>
            <person name="MANFREDI Pablo"/>
        </authorList>
    </citation>
    <scope>NUCLEOTIDE SEQUENCE [LARGE SCALE GENOMIC DNA]</scope>
    <source>
        <strain evidence="2">Ccyn2B</strain>
    </source>
</reference>
<evidence type="ECO:0000313" key="1">
    <source>
        <dbReference type="EMBL" id="CEN33341.1"/>
    </source>
</evidence>
<organism evidence="1 2">
    <name type="scientific">Capnocytophaga cynodegmi</name>
    <dbReference type="NCBI Taxonomy" id="28189"/>
    <lineage>
        <taxon>Bacteria</taxon>
        <taxon>Pseudomonadati</taxon>
        <taxon>Bacteroidota</taxon>
        <taxon>Flavobacteriia</taxon>
        <taxon>Flavobacteriales</taxon>
        <taxon>Flavobacteriaceae</taxon>
        <taxon>Capnocytophaga</taxon>
    </lineage>
</organism>
<dbReference type="Proteomes" id="UP000038055">
    <property type="component" value="Unassembled WGS sequence"/>
</dbReference>
<gene>
    <name evidence="1" type="ORF">CCYN2B_160028</name>
</gene>